<dbReference type="Gene3D" id="3.30.559.70">
    <property type="entry name" value="Choline/Carnitine o-acyltransferase, domain 2"/>
    <property type="match status" value="1"/>
</dbReference>
<organism evidence="6 7">
    <name type="scientific">Stegastes partitus</name>
    <name type="common">bicolor damselfish</name>
    <dbReference type="NCBI Taxonomy" id="144197"/>
    <lineage>
        <taxon>Eukaryota</taxon>
        <taxon>Metazoa</taxon>
        <taxon>Chordata</taxon>
        <taxon>Craniata</taxon>
        <taxon>Vertebrata</taxon>
        <taxon>Euteleostomi</taxon>
        <taxon>Actinopterygii</taxon>
        <taxon>Neopterygii</taxon>
        <taxon>Teleostei</taxon>
        <taxon>Neoteleostei</taxon>
        <taxon>Acanthomorphata</taxon>
        <taxon>Ovalentaria</taxon>
        <taxon>Pomacentridae</taxon>
        <taxon>Stegastes</taxon>
    </lineage>
</organism>
<reference evidence="7" key="1">
    <citation type="submission" date="2025-08" db="UniProtKB">
        <authorList>
            <consortium name="RefSeq"/>
        </authorList>
    </citation>
    <scope>IDENTIFICATION</scope>
</reference>
<name>A0A9Y4JZ03_9TELE</name>
<dbReference type="FunFam" id="3.30.559.70:FF:000002">
    <property type="entry name" value="Carnitine O-acetyltransferase"/>
    <property type="match status" value="1"/>
</dbReference>
<protein>
    <submittedName>
        <fullName evidence="7">Carnitine O-acetyltransferase-like</fullName>
    </submittedName>
</protein>
<dbReference type="Proteomes" id="UP000694891">
    <property type="component" value="Unplaced"/>
</dbReference>
<dbReference type="GeneID" id="103358305"/>
<dbReference type="InterPro" id="IPR039551">
    <property type="entry name" value="Cho/carn_acyl_trans"/>
</dbReference>
<evidence type="ECO:0000256" key="1">
    <source>
        <dbReference type="ARBA" id="ARBA00005232"/>
    </source>
</evidence>
<dbReference type="InterPro" id="IPR023213">
    <property type="entry name" value="CAT-like_dom_sf"/>
</dbReference>
<feature type="active site" description="Proton acceptor" evidence="4">
    <location>
        <position position="350"/>
    </location>
</feature>
<gene>
    <name evidence="7" type="primary">LOC103358305</name>
</gene>
<keyword evidence="2" id="KW-0808">Transferase</keyword>
<dbReference type="RefSeq" id="XP_008281438.1">
    <property type="nucleotide sequence ID" value="XM_008283216.1"/>
</dbReference>
<comment type="similarity">
    <text evidence="1">Belongs to the carnitine/choline acetyltransferase family.</text>
</comment>
<dbReference type="SUPFAM" id="SSF52777">
    <property type="entry name" value="CoA-dependent acyltransferases"/>
    <property type="match status" value="2"/>
</dbReference>
<dbReference type="AlphaFoldDB" id="A0A9Y4JZ03"/>
<dbReference type="InterPro" id="IPR042231">
    <property type="entry name" value="Cho/carn_acyl_trans_2"/>
</dbReference>
<dbReference type="InterPro" id="IPR000542">
    <property type="entry name" value="Carn_acyl_trans"/>
</dbReference>
<keyword evidence="6" id="KW-1185">Reference proteome</keyword>
<proteinExistence type="inferred from homology"/>
<dbReference type="GO" id="GO:0019254">
    <property type="term" value="P:carnitine metabolic process, CoA-linked"/>
    <property type="evidence" value="ECO:0007669"/>
    <property type="project" value="TreeGrafter"/>
</dbReference>
<feature type="domain" description="Choline/carnitine acyltransferase" evidence="5">
    <location>
        <begin position="49"/>
        <end position="615"/>
    </location>
</feature>
<evidence type="ECO:0000256" key="3">
    <source>
        <dbReference type="ARBA" id="ARBA00023315"/>
    </source>
</evidence>
<dbReference type="PANTHER" id="PTHR22589">
    <property type="entry name" value="CARNITINE O-ACYLTRANSFERASE"/>
    <property type="match status" value="1"/>
</dbReference>
<keyword evidence="3" id="KW-0012">Acyltransferase</keyword>
<evidence type="ECO:0000256" key="2">
    <source>
        <dbReference type="ARBA" id="ARBA00022679"/>
    </source>
</evidence>
<dbReference type="PANTHER" id="PTHR22589:SF50">
    <property type="entry name" value="CARNITINE O-ACETYLTRANSFERASE"/>
    <property type="match status" value="1"/>
</dbReference>
<evidence type="ECO:0000256" key="4">
    <source>
        <dbReference type="PIRSR" id="PIRSR600542-1"/>
    </source>
</evidence>
<evidence type="ECO:0000259" key="5">
    <source>
        <dbReference type="Pfam" id="PF00755"/>
    </source>
</evidence>
<dbReference type="GO" id="GO:0005777">
    <property type="term" value="C:peroxisome"/>
    <property type="evidence" value="ECO:0007669"/>
    <property type="project" value="TreeGrafter"/>
</dbReference>
<dbReference type="Gene3D" id="3.30.559.10">
    <property type="entry name" value="Chloramphenicol acetyltransferase-like domain"/>
    <property type="match status" value="1"/>
</dbReference>
<dbReference type="Pfam" id="PF00755">
    <property type="entry name" value="Carn_acyltransf"/>
    <property type="match status" value="1"/>
</dbReference>
<evidence type="ECO:0000313" key="7">
    <source>
        <dbReference type="RefSeq" id="XP_008281438.1"/>
    </source>
</evidence>
<evidence type="ECO:0000313" key="6">
    <source>
        <dbReference type="Proteomes" id="UP000694891"/>
    </source>
</evidence>
<sequence length="637" mass="71285">MLRICTRTMVNFGVLYPCGLVKSCHLVKSVSASLVTGRYFTHQTGLPRMPVPPLQQTCERYLSLLEPIVEVDELKRTKALVEEFQKAGGVGERLQRCLEIRAQNTDNWNTRYVLHIDYTGNRKPVVVYSNVGTTFPRQDFRDKQGQTRCAARIIAAVLEFKNMIDNETLPVEYMGGNPLCMKQYSQLLSSCRIPGPEVDSVVYHAKSSNPPKHMTVVHNSQFFVLEVYNSDGTPLTVDQLYVQLEKICNSSPESDAEPVGLLTTMDRDSWSKAFISLIKDKTNEESLSSIERSICTVCLDGPMPIASDESGVLRVLHGGGSEWNSANRWFDKTLQLIVGEDGTLGCNLSHAAADAIVFMAFLDYIVLSIKEPEKMQSVVEPLPMPQKLHFNITPDINKDIGKAKQSIDILAQDLDVSVMVFNHFGKNVLKAHKMSPDAFIQMAIQLAYYRMYQRCCASYEAASLRTFRDGRVATISTTTSASAAFIKAFDDPKKQNTEKVYLLKEAIKVHRSNTNLAVSGQDVEGHLKVLALQAVEEKISMPDIFTDVSYHKFLDYRLSTSQVPSRAGCLPYAGPATPNLYDMCYYHTSDKIIFVVTACHSCKENNVAQLVQVLEDAMLDMRALLEETREPTEANAY</sequence>
<accession>A0A9Y4JZ03</accession>
<dbReference type="GO" id="GO:0004092">
    <property type="term" value="F:carnitine O-acetyltransferase activity"/>
    <property type="evidence" value="ECO:0007669"/>
    <property type="project" value="TreeGrafter"/>
</dbReference>